<accession>A0A420J599</accession>
<protein>
    <submittedName>
        <fullName evidence="1">Uncharacterized protein</fullName>
    </submittedName>
</protein>
<reference evidence="1 2" key="1">
    <citation type="journal article" date="2018" name="BMC Genomics">
        <title>Comparative genome analyses reveal sequence features reflecting distinct modes of host-adaptation between dicot and monocot powdery mildew.</title>
        <authorList>
            <person name="Wu Y."/>
            <person name="Ma X."/>
            <person name="Pan Z."/>
            <person name="Kale S.D."/>
            <person name="Song Y."/>
            <person name="King H."/>
            <person name="Zhang Q."/>
            <person name="Presley C."/>
            <person name="Deng X."/>
            <person name="Wei C.I."/>
            <person name="Xiao S."/>
        </authorList>
    </citation>
    <scope>NUCLEOTIDE SEQUENCE [LARGE SCALE GENOMIC DNA]</scope>
    <source>
        <strain evidence="1">UCSC1</strain>
    </source>
</reference>
<evidence type="ECO:0000313" key="2">
    <source>
        <dbReference type="Proteomes" id="UP000285405"/>
    </source>
</evidence>
<organism evidence="1 2">
    <name type="scientific">Golovinomyces cichoracearum</name>
    <dbReference type="NCBI Taxonomy" id="62708"/>
    <lineage>
        <taxon>Eukaryota</taxon>
        <taxon>Fungi</taxon>
        <taxon>Dikarya</taxon>
        <taxon>Ascomycota</taxon>
        <taxon>Pezizomycotina</taxon>
        <taxon>Leotiomycetes</taxon>
        <taxon>Erysiphales</taxon>
        <taxon>Erysiphaceae</taxon>
        <taxon>Golovinomyces</taxon>
    </lineage>
</organism>
<gene>
    <name evidence="1" type="ORF">GcC1_019045</name>
</gene>
<sequence length="85" mass="9889">MTQTGRILGQHEQQKPILCHYSVYVEPCHDRPKFRECWVTGHTAARYYNTVHRISQLQWQAQQNQAEFRIFSMSQAAVTPAIDVG</sequence>
<dbReference type="EMBL" id="MCBR01001983">
    <property type="protein sequence ID" value="RKF81962.1"/>
    <property type="molecule type" value="Genomic_DNA"/>
</dbReference>
<name>A0A420J599_9PEZI</name>
<dbReference type="AlphaFoldDB" id="A0A420J599"/>
<proteinExistence type="predicted"/>
<dbReference type="Proteomes" id="UP000285405">
    <property type="component" value="Unassembled WGS sequence"/>
</dbReference>
<comment type="caution">
    <text evidence="1">The sequence shown here is derived from an EMBL/GenBank/DDBJ whole genome shotgun (WGS) entry which is preliminary data.</text>
</comment>
<evidence type="ECO:0000313" key="1">
    <source>
        <dbReference type="EMBL" id="RKF81962.1"/>
    </source>
</evidence>